<reference evidence="5 11" key="5">
    <citation type="submission" date="2017-02" db="EMBL/GenBank/DDBJ databases">
        <title>Protein polymorphisms may explain contrasting epidemiological fitness of two variants of a multidrug-resistant Mycobacterium tuberculosis strain.</title>
        <authorList>
            <person name="Bigi M.M."/>
            <person name="Lopez B."/>
            <person name="Blanco F.C."/>
            <person name="Sasiain M.C."/>
            <person name="De La Barrera S."/>
            <person name="Ritacco V."/>
            <person name="Bigi F."/>
            <person name="Soria M.A."/>
        </authorList>
    </citation>
    <scope>NUCLEOTIDE SEQUENCE [LARGE SCALE GENOMIC DNA]</scope>
    <source>
        <strain evidence="5 11">6548</strain>
    </source>
</reference>
<reference evidence="6 12" key="4">
    <citation type="journal article" date="2017" name="N. Engl. J. Med.">
        <title>Transmission of Extensively Drug-Resistant Tuberculosis in South Africa.</title>
        <authorList>
            <person name="Shah N.S."/>
            <person name="Auld S.C."/>
            <person name="Brust J.C."/>
            <person name="Mathema B."/>
            <person name="Ismail N."/>
            <person name="Moodley P."/>
            <person name="Mlisana K."/>
            <person name="Allana S."/>
            <person name="Campbell A."/>
            <person name="Mthiyane T."/>
            <person name="Morris N."/>
            <person name="Mpangase P."/>
            <person name="van der Meulen H."/>
            <person name="Omar S.V."/>
            <person name="Brown T.S."/>
            <person name="Narechania A."/>
            <person name="Shaskina E."/>
            <person name="Kapwata T."/>
            <person name="Kreiswirth B."/>
            <person name="Gandhi N.R."/>
        </authorList>
    </citation>
    <scope>NUCLEOTIDE SEQUENCE [LARGE SCALE GENOMIC DNA]</scope>
    <source>
        <strain evidence="6 12">32301_S10</strain>
    </source>
</reference>
<evidence type="ECO:0000313" key="11">
    <source>
        <dbReference type="Proteomes" id="UP000189452"/>
    </source>
</evidence>
<evidence type="ECO:0000313" key="2">
    <source>
        <dbReference type="EMBL" id="CLV78866.1"/>
    </source>
</evidence>
<evidence type="ECO:0000313" key="1">
    <source>
        <dbReference type="EMBL" id="CKR85089.1"/>
    </source>
</evidence>
<evidence type="ECO:0000313" key="4">
    <source>
        <dbReference type="EMBL" id="MBP0681879.1"/>
    </source>
</evidence>
<dbReference type="Proteomes" id="UP000300237">
    <property type="component" value="Chromosome"/>
</dbReference>
<evidence type="ECO:0000313" key="10">
    <source>
        <dbReference type="Proteomes" id="UP000050139"/>
    </source>
</evidence>
<gene>
    <name evidence="5" type="ORF">A4S10_00648</name>
    <name evidence="7" type="ORF">DKC2_0653</name>
    <name evidence="6" type="ORF">DSJ38_03460</name>
    <name evidence="3" type="ORF">ERS007741_02424</name>
    <name evidence="1" type="ORF">ERS027646_00802</name>
    <name evidence="2" type="ORF">ERS094118_01251</name>
    <name evidence="4" type="ORF">J8J21_01740</name>
</gene>
<protein>
    <submittedName>
        <fullName evidence="1">Uncharacterized protein</fullName>
    </submittedName>
</protein>
<dbReference type="SMR" id="A0A045HTT9"/>
<dbReference type="AlphaFoldDB" id="A0A045HTT9"/>
<dbReference type="Proteomes" id="UP000256381">
    <property type="component" value="Unassembled WGS sequence"/>
</dbReference>
<reference evidence="8 9" key="2">
    <citation type="submission" date="2015-03" db="EMBL/GenBank/DDBJ databases">
        <authorList>
            <consortium name="Pathogen Informatics"/>
        </authorList>
    </citation>
    <scope>NUCLEOTIDE SEQUENCE [LARGE SCALE GENOMIC DNA]</scope>
    <source>
        <strain evidence="1 9">Bir 172</strain>
        <strain evidence="3 8">P00601463</strain>
    </source>
</reference>
<sequence length="385" mass="42640">MDDELRGLLARYARGELSADDARRAILRYPKWRVAEIDGELETVALDDGTPMLIAESSASDGREYSGLELVRDIAPLVGGLSFDPDEPWGSAFRPGALPELQNWARTVELEDAVAKPGPGQRDLLYEGPWWVAVSPGTGRPAVHRADGLDVITIMTAPDAAATFRRTERHRGLDVVRLGPALWGDLAKRSDFDGVRLNPLRPLAQLWPPHVPAMLVAGCDPRPNAEPLPARTVAEIHLWLDQHGARQEKRELSNRATPVGEVTVARAWWNYDRREIAFTRVAPASDTEGLGSVPSRILCAGKLRQSIQSKLAGLPRLTWRADAWHRQRAALAVGWALELEKLVCGERVPFAALRTPEGAHLWHLEPQAFTARAIRKLRDRAASFR</sequence>
<dbReference type="Proteomes" id="UP000048948">
    <property type="component" value="Unassembled WGS sequence"/>
</dbReference>
<dbReference type="Proteomes" id="UP000048600">
    <property type="component" value="Unassembled WGS sequence"/>
</dbReference>
<reference evidence="5 11" key="3">
    <citation type="submission" date="2016-04" db="EMBL/GenBank/DDBJ databases">
        <authorList>
            <person name="Bigi M."/>
            <person name="Bigi F."/>
            <person name="Soria M.A."/>
        </authorList>
    </citation>
    <scope>NUCLEOTIDE SEQUENCE [LARGE SCALE GENOMIC DNA]</scope>
    <source>
        <strain evidence="5 11">6548</strain>
    </source>
</reference>
<dbReference type="EMBL" id="CNGE01000094">
    <property type="protein sequence ID" value="CKR85089.1"/>
    <property type="molecule type" value="Genomic_DNA"/>
</dbReference>
<dbReference type="Proteomes" id="UP000671119">
    <property type="component" value="Unassembled WGS sequence"/>
</dbReference>
<evidence type="ECO:0000313" key="5">
    <source>
        <dbReference type="EMBL" id="OMH58498.1"/>
    </source>
</evidence>
<organism evidence="1 9">
    <name type="scientific">Mycobacterium tuberculosis</name>
    <dbReference type="NCBI Taxonomy" id="1773"/>
    <lineage>
        <taxon>Bacteria</taxon>
        <taxon>Bacillati</taxon>
        <taxon>Actinomycetota</taxon>
        <taxon>Actinomycetes</taxon>
        <taxon>Mycobacteriales</taxon>
        <taxon>Mycobacteriaceae</taxon>
        <taxon>Mycobacterium</taxon>
        <taxon>Mycobacterium tuberculosis complex</taxon>
    </lineage>
</organism>
<dbReference type="EMBL" id="CHKL01000277">
    <property type="protein sequence ID" value="COW40701.1"/>
    <property type="molecule type" value="Genomic_DNA"/>
</dbReference>
<reference evidence="4 14" key="8">
    <citation type="submission" date="2021-03" db="EMBL/GenBank/DDBJ databases">
        <title>Whole Genome Sequencing of Mycobacterium tuberculosis clinical isolates from Arunachal Pradesh, India.</title>
        <authorList>
            <person name="Singh S."/>
            <person name="Mudliar S.R."/>
            <person name="Kulsum U."/>
            <person name="Rufai S.B."/>
            <person name="Singh P.K."/>
            <person name="Umpo M."/>
            <person name="Nyori M."/>
        </authorList>
    </citation>
    <scope>NUCLEOTIDE SEQUENCE [LARGE SCALE GENOMIC DNA]</scope>
    <source>
        <strain evidence="4 14">OMICS/BPL/0142/20/SP</strain>
    </source>
</reference>
<evidence type="ECO:0000313" key="3">
    <source>
        <dbReference type="EMBL" id="COW40701.1"/>
    </source>
</evidence>
<dbReference type="EMBL" id="QTBD01000043">
    <property type="protein sequence ID" value="REQ55969.1"/>
    <property type="molecule type" value="Genomic_DNA"/>
</dbReference>
<dbReference type="Proteomes" id="UP000189452">
    <property type="component" value="Chromosome"/>
</dbReference>
<reference evidence="7 13" key="7">
    <citation type="submission" date="2018-08" db="EMBL/GenBank/DDBJ databases">
        <authorList>
            <person name="Fokvardsen B D."/>
            <person name="Norman A."/>
        </authorList>
    </citation>
    <scope>NUCLEOTIDE SEQUENCE [LARGE SCALE GENOMIC DNA]</scope>
    <source>
        <strain evidence="7 13">DKC2</strain>
    </source>
</reference>
<dbReference type="EMBL" id="COPH01000007">
    <property type="protein sequence ID" value="CLV78866.1"/>
    <property type="molecule type" value="Genomic_DNA"/>
</dbReference>
<evidence type="ECO:0000313" key="13">
    <source>
        <dbReference type="Proteomes" id="UP000300237"/>
    </source>
</evidence>
<reference evidence="2 10" key="1">
    <citation type="submission" date="2015-03" db="EMBL/GenBank/DDBJ databases">
        <authorList>
            <consortium name="Pathogen Informatics"/>
            <person name="Murphy D."/>
        </authorList>
    </citation>
    <scope>NUCLEOTIDE SEQUENCE [LARGE SCALE GENOMIC DNA]</scope>
    <source>
        <strain evidence="2 10">0268S</strain>
    </source>
</reference>
<evidence type="ECO:0000313" key="8">
    <source>
        <dbReference type="Proteomes" id="UP000048600"/>
    </source>
</evidence>
<evidence type="ECO:0000313" key="14">
    <source>
        <dbReference type="Proteomes" id="UP000671119"/>
    </source>
</evidence>
<dbReference type="RefSeq" id="WP_003898524.1">
    <property type="nucleotide sequence ID" value="NZ_AP017901.1"/>
</dbReference>
<proteinExistence type="predicted"/>
<dbReference type="EMBL" id="LWDQ01000001">
    <property type="protein sequence ID" value="OMH58498.1"/>
    <property type="molecule type" value="Genomic_DNA"/>
</dbReference>
<evidence type="ECO:0000313" key="6">
    <source>
        <dbReference type="EMBL" id="REQ55969.1"/>
    </source>
</evidence>
<evidence type="ECO:0000313" key="12">
    <source>
        <dbReference type="Proteomes" id="UP000256381"/>
    </source>
</evidence>
<dbReference type="EMBL" id="LR027516">
    <property type="protein sequence ID" value="VCU48848.1"/>
    <property type="molecule type" value="Genomic_DNA"/>
</dbReference>
<reference evidence="6" key="6">
    <citation type="submission" date="2018-07" db="EMBL/GenBank/DDBJ databases">
        <authorList>
            <person name="Shah S."/>
            <person name="Brown T."/>
            <person name="Auld S."/>
            <person name="Bratton K."/>
            <person name="Narechania A."/>
            <person name="Mathema B."/>
            <person name="Gandhi N."/>
        </authorList>
    </citation>
    <scope>NUCLEOTIDE SEQUENCE</scope>
    <source>
        <strain evidence="6">32301_S10</strain>
    </source>
</reference>
<accession>A0A045HTT9</accession>
<dbReference type="EMBL" id="JAGIZI010000002">
    <property type="protein sequence ID" value="MBP0681879.1"/>
    <property type="molecule type" value="Genomic_DNA"/>
</dbReference>
<name>A0A045HTT9_MYCTX</name>
<evidence type="ECO:0000313" key="9">
    <source>
        <dbReference type="Proteomes" id="UP000048948"/>
    </source>
</evidence>
<evidence type="ECO:0000313" key="7">
    <source>
        <dbReference type="EMBL" id="VCU48848.1"/>
    </source>
</evidence>
<dbReference type="Proteomes" id="UP000050139">
    <property type="component" value="Unassembled WGS sequence"/>
</dbReference>